<dbReference type="EMBL" id="MU275977">
    <property type="protein sequence ID" value="KAI0044612.1"/>
    <property type="molecule type" value="Genomic_DNA"/>
</dbReference>
<proteinExistence type="predicted"/>
<reference evidence="1" key="2">
    <citation type="journal article" date="2022" name="New Phytol.">
        <title>Evolutionary transition to the ectomycorrhizal habit in the genomes of a hyperdiverse lineage of mushroom-forming fungi.</title>
        <authorList>
            <person name="Looney B."/>
            <person name="Miyauchi S."/>
            <person name="Morin E."/>
            <person name="Drula E."/>
            <person name="Courty P.E."/>
            <person name="Kohler A."/>
            <person name="Kuo A."/>
            <person name="LaButti K."/>
            <person name="Pangilinan J."/>
            <person name="Lipzen A."/>
            <person name="Riley R."/>
            <person name="Andreopoulos W."/>
            <person name="He G."/>
            <person name="Johnson J."/>
            <person name="Nolan M."/>
            <person name="Tritt A."/>
            <person name="Barry K.W."/>
            <person name="Grigoriev I.V."/>
            <person name="Nagy L.G."/>
            <person name="Hibbett D."/>
            <person name="Henrissat B."/>
            <person name="Matheny P.B."/>
            <person name="Labbe J."/>
            <person name="Martin F.M."/>
        </authorList>
    </citation>
    <scope>NUCLEOTIDE SEQUENCE</scope>
    <source>
        <strain evidence="1">FP105234-sp</strain>
    </source>
</reference>
<gene>
    <name evidence="1" type="ORF">FA95DRAFT_1562067</name>
</gene>
<keyword evidence="2" id="KW-1185">Reference proteome</keyword>
<evidence type="ECO:0000313" key="2">
    <source>
        <dbReference type="Proteomes" id="UP000814033"/>
    </source>
</evidence>
<protein>
    <submittedName>
        <fullName evidence="1">Uncharacterized protein</fullName>
    </submittedName>
</protein>
<dbReference type="Proteomes" id="UP000814033">
    <property type="component" value="Unassembled WGS sequence"/>
</dbReference>
<comment type="caution">
    <text evidence="1">The sequence shown here is derived from an EMBL/GenBank/DDBJ whole genome shotgun (WGS) entry which is preliminary data.</text>
</comment>
<organism evidence="1 2">
    <name type="scientific">Auriscalpium vulgare</name>
    <dbReference type="NCBI Taxonomy" id="40419"/>
    <lineage>
        <taxon>Eukaryota</taxon>
        <taxon>Fungi</taxon>
        <taxon>Dikarya</taxon>
        <taxon>Basidiomycota</taxon>
        <taxon>Agaricomycotina</taxon>
        <taxon>Agaricomycetes</taxon>
        <taxon>Russulales</taxon>
        <taxon>Auriscalpiaceae</taxon>
        <taxon>Auriscalpium</taxon>
    </lineage>
</organism>
<sequence>MKDVVRAFQPSVIAVLWRASGENPGARPRKIARDRLSRSLSSLGARALSSLGARALSSLGARALSLSLFRLPLSLFRLKTLYEDNLAGTTALYGLAA</sequence>
<accession>A0ACB8RL54</accession>
<name>A0ACB8RL54_9AGAM</name>
<evidence type="ECO:0000313" key="1">
    <source>
        <dbReference type="EMBL" id="KAI0044612.1"/>
    </source>
</evidence>
<reference evidence="1" key="1">
    <citation type="submission" date="2021-02" db="EMBL/GenBank/DDBJ databases">
        <authorList>
            <consortium name="DOE Joint Genome Institute"/>
            <person name="Ahrendt S."/>
            <person name="Looney B.P."/>
            <person name="Miyauchi S."/>
            <person name="Morin E."/>
            <person name="Drula E."/>
            <person name="Courty P.E."/>
            <person name="Chicoki N."/>
            <person name="Fauchery L."/>
            <person name="Kohler A."/>
            <person name="Kuo A."/>
            <person name="Labutti K."/>
            <person name="Pangilinan J."/>
            <person name="Lipzen A."/>
            <person name="Riley R."/>
            <person name="Andreopoulos W."/>
            <person name="He G."/>
            <person name="Johnson J."/>
            <person name="Barry K.W."/>
            <person name="Grigoriev I.V."/>
            <person name="Nagy L."/>
            <person name="Hibbett D."/>
            <person name="Henrissat B."/>
            <person name="Matheny P.B."/>
            <person name="Labbe J."/>
            <person name="Martin F."/>
        </authorList>
    </citation>
    <scope>NUCLEOTIDE SEQUENCE</scope>
    <source>
        <strain evidence="1">FP105234-sp</strain>
    </source>
</reference>